<proteinExistence type="predicted"/>
<dbReference type="OrthoDB" id="3478734at2"/>
<comment type="caution">
    <text evidence="2">The sequence shown here is derived from an EMBL/GenBank/DDBJ whole genome shotgun (WGS) entry which is preliminary data.</text>
</comment>
<dbReference type="AlphaFoldDB" id="A0A4S3K4X0"/>
<dbReference type="EMBL" id="SOBT01000008">
    <property type="protein sequence ID" value="TDU31625.1"/>
    <property type="molecule type" value="Genomic_DNA"/>
</dbReference>
<keyword evidence="2" id="KW-0223">Dioxygenase</keyword>
<dbReference type="GO" id="GO:0051213">
    <property type="term" value="F:dioxygenase activity"/>
    <property type="evidence" value="ECO:0007669"/>
    <property type="project" value="UniProtKB-KW"/>
</dbReference>
<dbReference type="Gene3D" id="1.10.700.10">
    <property type="entry name" value="Dioxygenase LigAB, LigA subunit"/>
    <property type="match status" value="1"/>
</dbReference>
<dbReference type="Proteomes" id="UP000295341">
    <property type="component" value="Unassembled WGS sequence"/>
</dbReference>
<reference evidence="2 3" key="1">
    <citation type="submission" date="2019-03" db="EMBL/GenBank/DDBJ databases">
        <title>Genomic Encyclopedia of Type Strains, Phase IV (KMG-IV): sequencing the most valuable type-strain genomes for metagenomic binning, comparative biology and taxonomic classification.</title>
        <authorList>
            <person name="Goeker M."/>
        </authorList>
    </citation>
    <scope>NUCLEOTIDE SEQUENCE [LARGE SCALE GENOMIC DNA]</scope>
    <source>
        <strain evidence="2 3">DSM 26377</strain>
    </source>
</reference>
<dbReference type="RefSeq" id="WP_133880198.1">
    <property type="nucleotide sequence ID" value="NZ_MWIN01000012.1"/>
</dbReference>
<dbReference type="SUPFAM" id="SSF48076">
    <property type="entry name" value="LigA subunit of an aromatic-ring-opening dioxygenase LigAB"/>
    <property type="match status" value="1"/>
</dbReference>
<name>A0A4S3K4X0_9GAMM</name>
<evidence type="ECO:0000313" key="3">
    <source>
        <dbReference type="Proteomes" id="UP000295341"/>
    </source>
</evidence>
<keyword evidence="2" id="KW-0560">Oxidoreductase</keyword>
<gene>
    <name evidence="2" type="ORF">DFR24_0998</name>
</gene>
<keyword evidence="3" id="KW-1185">Reference proteome</keyword>
<sequence length="90" mass="10268">MSTHAMESALWDMHHDPLRADRFRSDPDLALKDYPLTPDEQQLVKSLDVRAMADRGADQMLLFVSWIALSGFDQVGEYMRRMNTPSPATT</sequence>
<dbReference type="Pfam" id="PF07746">
    <property type="entry name" value="LigA"/>
    <property type="match status" value="1"/>
</dbReference>
<dbReference type="InterPro" id="IPR036622">
    <property type="entry name" value="LigA_sf"/>
</dbReference>
<organism evidence="2 3">
    <name type="scientific">Panacagrimonas perspica</name>
    <dbReference type="NCBI Taxonomy" id="381431"/>
    <lineage>
        <taxon>Bacteria</taxon>
        <taxon>Pseudomonadati</taxon>
        <taxon>Pseudomonadota</taxon>
        <taxon>Gammaproteobacteria</taxon>
        <taxon>Nevskiales</taxon>
        <taxon>Nevskiaceae</taxon>
        <taxon>Panacagrimonas</taxon>
    </lineage>
</organism>
<accession>A0A4S3K4X0</accession>
<feature type="domain" description="Extradiol ring-cleavage dioxygenase LigAB LigA subunit" evidence="1">
    <location>
        <begin position="8"/>
        <end position="63"/>
    </location>
</feature>
<evidence type="ECO:0000259" key="1">
    <source>
        <dbReference type="Pfam" id="PF07746"/>
    </source>
</evidence>
<dbReference type="InterPro" id="IPR011986">
    <property type="entry name" value="Xdiol_dOase_LigA"/>
</dbReference>
<evidence type="ECO:0000313" key="2">
    <source>
        <dbReference type="EMBL" id="TDU31625.1"/>
    </source>
</evidence>
<protein>
    <submittedName>
        <fullName evidence="2">Aromatic-ring opening dioxygenase LigAB LigA subunit</fullName>
    </submittedName>
</protein>